<evidence type="ECO:0008006" key="3">
    <source>
        <dbReference type="Google" id="ProtNLM"/>
    </source>
</evidence>
<name>A0ABT5HNL8_9CAUL</name>
<dbReference type="EMBL" id="JAQQKX010000001">
    <property type="protein sequence ID" value="MDC7681662.1"/>
    <property type="molecule type" value="Genomic_DNA"/>
</dbReference>
<proteinExistence type="predicted"/>
<accession>A0ABT5HNL8</accession>
<gene>
    <name evidence="1" type="ORF">PQU92_00090</name>
</gene>
<dbReference type="Proteomes" id="UP001214854">
    <property type="component" value="Unassembled WGS sequence"/>
</dbReference>
<organism evidence="1 2">
    <name type="scientific">Asticcacaulis aquaticus</name>
    <dbReference type="NCBI Taxonomy" id="2984212"/>
    <lineage>
        <taxon>Bacteria</taxon>
        <taxon>Pseudomonadati</taxon>
        <taxon>Pseudomonadota</taxon>
        <taxon>Alphaproteobacteria</taxon>
        <taxon>Caulobacterales</taxon>
        <taxon>Caulobacteraceae</taxon>
        <taxon>Asticcacaulis</taxon>
    </lineage>
</organism>
<keyword evidence="2" id="KW-1185">Reference proteome</keyword>
<reference evidence="1 2" key="1">
    <citation type="submission" date="2023-01" db="EMBL/GenBank/DDBJ databases">
        <title>Novel species of the genus Asticcacaulis isolated from rivers.</title>
        <authorList>
            <person name="Lu H."/>
        </authorList>
    </citation>
    <scope>NUCLEOTIDE SEQUENCE [LARGE SCALE GENOMIC DNA]</scope>
    <source>
        <strain evidence="1 2">BYS171W</strain>
    </source>
</reference>
<protein>
    <recommendedName>
        <fullName evidence="3">Porin domain-containing protein</fullName>
    </recommendedName>
</protein>
<comment type="caution">
    <text evidence="1">The sequence shown here is derived from an EMBL/GenBank/DDBJ whole genome shotgun (WGS) entry which is preliminary data.</text>
</comment>
<evidence type="ECO:0000313" key="2">
    <source>
        <dbReference type="Proteomes" id="UP001214854"/>
    </source>
</evidence>
<sequence length="246" mass="26750">MPVVASASAWLPDPGATELIVKAETVSADRGFNAAGDKAIPLASWEEKRLTVYADHGINDLFSVFGKLNLQDIQTATDDFSGLGSVEIGVKTALYRDDHSVVSASVSVDGFGEGRRADFDETGNDDPDIEARLYGGYGFTVGSKPAFIDAQIARRVRGGMDADQWRVDVTAGLTPSPKWLVLGQVYVGQTDKRQGFQARWTHGEISAVRFFDDKQTLGVQVGYRQTLSGENVPETKTITVGLWKRF</sequence>
<evidence type="ECO:0000313" key="1">
    <source>
        <dbReference type="EMBL" id="MDC7681662.1"/>
    </source>
</evidence>
<dbReference type="RefSeq" id="WP_272746171.1">
    <property type="nucleotide sequence ID" value="NZ_JAQQKX010000001.1"/>
</dbReference>